<dbReference type="EMBL" id="ML120488">
    <property type="protein sequence ID" value="RPA91761.1"/>
    <property type="molecule type" value="Genomic_DNA"/>
</dbReference>
<dbReference type="AlphaFoldDB" id="A0A3N4J590"/>
<accession>A0A3N4J590</accession>
<gene>
    <name evidence="1" type="ORF">L873DRAFT_1818771</name>
</gene>
<keyword evidence="2" id="KW-1185">Reference proteome</keyword>
<evidence type="ECO:0000313" key="2">
    <source>
        <dbReference type="Proteomes" id="UP000276215"/>
    </source>
</evidence>
<organism evidence="1 2">
    <name type="scientific">Choiromyces venosus 120613-1</name>
    <dbReference type="NCBI Taxonomy" id="1336337"/>
    <lineage>
        <taxon>Eukaryota</taxon>
        <taxon>Fungi</taxon>
        <taxon>Dikarya</taxon>
        <taxon>Ascomycota</taxon>
        <taxon>Pezizomycotina</taxon>
        <taxon>Pezizomycetes</taxon>
        <taxon>Pezizales</taxon>
        <taxon>Tuberaceae</taxon>
        <taxon>Choiromyces</taxon>
    </lineage>
</organism>
<name>A0A3N4J590_9PEZI</name>
<evidence type="ECO:0000313" key="1">
    <source>
        <dbReference type="EMBL" id="RPA91761.1"/>
    </source>
</evidence>
<proteinExistence type="predicted"/>
<dbReference type="Proteomes" id="UP000276215">
    <property type="component" value="Unassembled WGS sequence"/>
</dbReference>
<reference evidence="1 2" key="1">
    <citation type="journal article" date="2018" name="Nat. Ecol. Evol.">
        <title>Pezizomycetes genomes reveal the molecular basis of ectomycorrhizal truffle lifestyle.</title>
        <authorList>
            <person name="Murat C."/>
            <person name="Payen T."/>
            <person name="Noel B."/>
            <person name="Kuo A."/>
            <person name="Morin E."/>
            <person name="Chen J."/>
            <person name="Kohler A."/>
            <person name="Krizsan K."/>
            <person name="Balestrini R."/>
            <person name="Da Silva C."/>
            <person name="Montanini B."/>
            <person name="Hainaut M."/>
            <person name="Levati E."/>
            <person name="Barry K.W."/>
            <person name="Belfiori B."/>
            <person name="Cichocki N."/>
            <person name="Clum A."/>
            <person name="Dockter R.B."/>
            <person name="Fauchery L."/>
            <person name="Guy J."/>
            <person name="Iotti M."/>
            <person name="Le Tacon F."/>
            <person name="Lindquist E.A."/>
            <person name="Lipzen A."/>
            <person name="Malagnac F."/>
            <person name="Mello A."/>
            <person name="Molinier V."/>
            <person name="Miyauchi S."/>
            <person name="Poulain J."/>
            <person name="Riccioni C."/>
            <person name="Rubini A."/>
            <person name="Sitrit Y."/>
            <person name="Splivallo R."/>
            <person name="Traeger S."/>
            <person name="Wang M."/>
            <person name="Zifcakova L."/>
            <person name="Wipf D."/>
            <person name="Zambonelli A."/>
            <person name="Paolocci F."/>
            <person name="Nowrousian M."/>
            <person name="Ottonello S."/>
            <person name="Baldrian P."/>
            <person name="Spatafora J.W."/>
            <person name="Henrissat B."/>
            <person name="Nagy L.G."/>
            <person name="Aury J.M."/>
            <person name="Wincker P."/>
            <person name="Grigoriev I.V."/>
            <person name="Bonfante P."/>
            <person name="Martin F.M."/>
        </authorList>
    </citation>
    <scope>NUCLEOTIDE SEQUENCE [LARGE SCALE GENOMIC DNA]</scope>
    <source>
        <strain evidence="1 2">120613-1</strain>
    </source>
</reference>
<sequence>MAGSDIKRGGYAMTEWQHRDSFHIAILENPGLDPQVEYEVTKPGGGPGLVDLVITSPGHCVVTEWKTIKIDFLDLGDSLSLDEKAEALSKLGISGVLELKFHKWEKYKKGTIRDWIEKDVTAQFKSYVLSPEIRELAGSREFHAHLVLVVGSRKILVWEMDEKGDWIGQPVLA</sequence>
<evidence type="ECO:0008006" key="3">
    <source>
        <dbReference type="Google" id="ProtNLM"/>
    </source>
</evidence>
<protein>
    <recommendedName>
        <fullName evidence="3">NERD domain-containing protein</fullName>
    </recommendedName>
</protein>